<evidence type="ECO:0000313" key="2">
    <source>
        <dbReference type="Proteomes" id="UP000322362"/>
    </source>
</evidence>
<sequence>MGSSSAYQWKLAYVSVCFTRSLIAVINWNARLIGIKGARPGACATGGKFIVLYYNMEFSANNPVVKLCIQGMHLEETGNYEDALALFLQAWEEATDDAEKFTSAHHFARRQNKPEDKLK</sequence>
<dbReference type="RefSeq" id="WP_148918934.1">
    <property type="nucleotide sequence ID" value="NZ_VTAV01000004.1"/>
</dbReference>
<dbReference type="AlphaFoldDB" id="A0A5D4H8U6"/>
<dbReference type="Proteomes" id="UP000322362">
    <property type="component" value="Unassembled WGS sequence"/>
</dbReference>
<keyword evidence="2" id="KW-1185">Reference proteome</keyword>
<gene>
    <name evidence="1" type="ORF">FXV77_09285</name>
</gene>
<accession>A0A5D4H8U6</accession>
<evidence type="ECO:0008006" key="3">
    <source>
        <dbReference type="Google" id="ProtNLM"/>
    </source>
</evidence>
<dbReference type="EMBL" id="VTAV01000004">
    <property type="protein sequence ID" value="TYR36682.1"/>
    <property type="molecule type" value="Genomic_DNA"/>
</dbReference>
<comment type="caution">
    <text evidence="1">The sequence shown here is derived from an EMBL/GenBank/DDBJ whole genome shotgun (WGS) entry which is preliminary data.</text>
</comment>
<name>A0A5D4H8U6_9SPHI</name>
<organism evidence="1 2">
    <name type="scientific">Sphingobacterium phlebotomi</name>
    <dbReference type="NCBI Taxonomy" id="2605433"/>
    <lineage>
        <taxon>Bacteria</taxon>
        <taxon>Pseudomonadati</taxon>
        <taxon>Bacteroidota</taxon>
        <taxon>Sphingobacteriia</taxon>
        <taxon>Sphingobacteriales</taxon>
        <taxon>Sphingobacteriaceae</taxon>
        <taxon>Sphingobacterium</taxon>
    </lineage>
</organism>
<proteinExistence type="predicted"/>
<reference evidence="1 2" key="1">
    <citation type="submission" date="2019-08" db="EMBL/GenBank/DDBJ databases">
        <title>Phlebobacter frassis gen. nov. sp. nov., a new member of family Sphingobacteriaceae isolated from sand fly rearing media.</title>
        <authorList>
            <person name="Kakumanu M.L."/>
            <person name="Marayati B.F."/>
            <person name="Wada-Katsumata A."/>
            <person name="Wasserberg G."/>
            <person name="Schal C."/>
            <person name="Apperson C.S."/>
            <person name="Ponnusamy L."/>
        </authorList>
    </citation>
    <scope>NUCLEOTIDE SEQUENCE [LARGE SCALE GENOMIC DNA]</scope>
    <source>
        <strain evidence="1 2">SSI9</strain>
    </source>
</reference>
<protein>
    <recommendedName>
        <fullName evidence="3">Tetratricopeptide repeat protein</fullName>
    </recommendedName>
</protein>
<evidence type="ECO:0000313" key="1">
    <source>
        <dbReference type="EMBL" id="TYR36682.1"/>
    </source>
</evidence>